<keyword evidence="3" id="KW-1185">Reference proteome</keyword>
<feature type="compositionally biased region" description="Basic residues" evidence="1">
    <location>
        <begin position="268"/>
        <end position="277"/>
    </location>
</feature>
<dbReference type="EMBL" id="ML119650">
    <property type="protein sequence ID" value="RPA86205.1"/>
    <property type="molecule type" value="Genomic_DNA"/>
</dbReference>
<feature type="compositionally biased region" description="Polar residues" evidence="1">
    <location>
        <begin position="287"/>
        <end position="303"/>
    </location>
</feature>
<organism evidence="2 3">
    <name type="scientific">Ascobolus immersus RN42</name>
    <dbReference type="NCBI Taxonomy" id="1160509"/>
    <lineage>
        <taxon>Eukaryota</taxon>
        <taxon>Fungi</taxon>
        <taxon>Dikarya</taxon>
        <taxon>Ascomycota</taxon>
        <taxon>Pezizomycotina</taxon>
        <taxon>Pezizomycetes</taxon>
        <taxon>Pezizales</taxon>
        <taxon>Ascobolaceae</taxon>
        <taxon>Ascobolus</taxon>
    </lineage>
</organism>
<dbReference type="OrthoDB" id="8249012at2759"/>
<feature type="compositionally biased region" description="Basic and acidic residues" evidence="1">
    <location>
        <begin position="246"/>
        <end position="267"/>
    </location>
</feature>
<dbReference type="STRING" id="1160509.A0A3N4IJ86"/>
<gene>
    <name evidence="2" type="ORF">BJ508DRAFT_372972</name>
</gene>
<sequence length="303" mass="34132">MTTNTPYPAEMNNEQVEELLEAYPSVIKSLSKAAKNPDETLESLDIWFRTQLPKVVKARGNEPYLLKSEVQKIVAYKLKRGKFRPSLLGFASRLDEEAVKATTKRAFKLIESPTPSKEEIAAGAKELSTLKGIGPATASYLLAAYRPSVVPVFSDEAFRWVFYNPLAGAGEAWDRKIKYDLNEYTEFVDEVLHIAEYHKKNENEVEMIGFVLGRRALPEEKLKKDTKAKEEKKKDESEVPVPGHTGQEEKGTTKRKRTPDDGQERTPKKSTTKQTKRPKMEKGAPKDQSSSGRVTRSQAKQGN</sequence>
<dbReference type="PANTHER" id="PTHR21521:SF0">
    <property type="entry name" value="AMUN, ISOFORM A"/>
    <property type="match status" value="1"/>
</dbReference>
<dbReference type="PANTHER" id="PTHR21521">
    <property type="entry name" value="AMUN, ISOFORM A"/>
    <property type="match status" value="1"/>
</dbReference>
<proteinExistence type="predicted"/>
<accession>A0A3N4IJ86</accession>
<protein>
    <submittedName>
        <fullName evidence="2">Uncharacterized protein</fullName>
    </submittedName>
</protein>
<name>A0A3N4IJ86_ASCIM</name>
<dbReference type="AlphaFoldDB" id="A0A3N4IJ86"/>
<feature type="compositionally biased region" description="Basic and acidic residues" evidence="1">
    <location>
        <begin position="222"/>
        <end position="237"/>
    </location>
</feature>
<dbReference type="Proteomes" id="UP000275078">
    <property type="component" value="Unassembled WGS sequence"/>
</dbReference>
<evidence type="ECO:0000313" key="2">
    <source>
        <dbReference type="EMBL" id="RPA86205.1"/>
    </source>
</evidence>
<feature type="region of interest" description="Disordered" evidence="1">
    <location>
        <begin position="222"/>
        <end position="303"/>
    </location>
</feature>
<evidence type="ECO:0000256" key="1">
    <source>
        <dbReference type="SAM" id="MobiDB-lite"/>
    </source>
</evidence>
<evidence type="ECO:0000313" key="3">
    <source>
        <dbReference type="Proteomes" id="UP000275078"/>
    </source>
</evidence>
<reference evidence="2 3" key="1">
    <citation type="journal article" date="2018" name="Nat. Ecol. Evol.">
        <title>Pezizomycetes genomes reveal the molecular basis of ectomycorrhizal truffle lifestyle.</title>
        <authorList>
            <person name="Murat C."/>
            <person name="Payen T."/>
            <person name="Noel B."/>
            <person name="Kuo A."/>
            <person name="Morin E."/>
            <person name="Chen J."/>
            <person name="Kohler A."/>
            <person name="Krizsan K."/>
            <person name="Balestrini R."/>
            <person name="Da Silva C."/>
            <person name="Montanini B."/>
            <person name="Hainaut M."/>
            <person name="Levati E."/>
            <person name="Barry K.W."/>
            <person name="Belfiori B."/>
            <person name="Cichocki N."/>
            <person name="Clum A."/>
            <person name="Dockter R.B."/>
            <person name="Fauchery L."/>
            <person name="Guy J."/>
            <person name="Iotti M."/>
            <person name="Le Tacon F."/>
            <person name="Lindquist E.A."/>
            <person name="Lipzen A."/>
            <person name="Malagnac F."/>
            <person name="Mello A."/>
            <person name="Molinier V."/>
            <person name="Miyauchi S."/>
            <person name="Poulain J."/>
            <person name="Riccioni C."/>
            <person name="Rubini A."/>
            <person name="Sitrit Y."/>
            <person name="Splivallo R."/>
            <person name="Traeger S."/>
            <person name="Wang M."/>
            <person name="Zifcakova L."/>
            <person name="Wipf D."/>
            <person name="Zambonelli A."/>
            <person name="Paolocci F."/>
            <person name="Nowrousian M."/>
            <person name="Ottonello S."/>
            <person name="Baldrian P."/>
            <person name="Spatafora J.W."/>
            <person name="Henrissat B."/>
            <person name="Nagy L.G."/>
            <person name="Aury J.M."/>
            <person name="Wincker P."/>
            <person name="Grigoriev I.V."/>
            <person name="Bonfante P."/>
            <person name="Martin F.M."/>
        </authorList>
    </citation>
    <scope>NUCLEOTIDE SEQUENCE [LARGE SCALE GENOMIC DNA]</scope>
    <source>
        <strain evidence="2 3">RN42</strain>
    </source>
</reference>